<keyword evidence="3" id="KW-1185">Reference proteome</keyword>
<proteinExistence type="predicted"/>
<accession>A0AAD9CS77</accession>
<organism evidence="2 3">
    <name type="scientific">Dissostichus eleginoides</name>
    <name type="common">Patagonian toothfish</name>
    <name type="synonym">Dissostichus amissus</name>
    <dbReference type="NCBI Taxonomy" id="100907"/>
    <lineage>
        <taxon>Eukaryota</taxon>
        <taxon>Metazoa</taxon>
        <taxon>Chordata</taxon>
        <taxon>Craniata</taxon>
        <taxon>Vertebrata</taxon>
        <taxon>Euteleostomi</taxon>
        <taxon>Actinopterygii</taxon>
        <taxon>Neopterygii</taxon>
        <taxon>Teleostei</taxon>
        <taxon>Neoteleostei</taxon>
        <taxon>Acanthomorphata</taxon>
        <taxon>Eupercaria</taxon>
        <taxon>Perciformes</taxon>
        <taxon>Notothenioidei</taxon>
        <taxon>Nototheniidae</taxon>
        <taxon>Dissostichus</taxon>
    </lineage>
</organism>
<comment type="caution">
    <text evidence="2">The sequence shown here is derived from an EMBL/GenBank/DDBJ whole genome shotgun (WGS) entry which is preliminary data.</text>
</comment>
<protein>
    <submittedName>
        <fullName evidence="2">Ferrochelatase</fullName>
    </submittedName>
</protein>
<gene>
    <name evidence="2" type="ORF">KUDE01_008463</name>
</gene>
<feature type="compositionally biased region" description="Basic and acidic residues" evidence="1">
    <location>
        <begin position="20"/>
        <end position="37"/>
    </location>
</feature>
<name>A0AAD9CS77_DISEL</name>
<sequence length="114" mass="12545">MYVSGIDPPDIRRAIITKAERTEHANDNQPPLHEHPAAQKRLKSRSSFLDTTEVLETKGRCNASMKKWKTTTSDACVCGESQTIEHIMRCSRAPQCNGNDLGEPNAAALACANH</sequence>
<evidence type="ECO:0000256" key="1">
    <source>
        <dbReference type="SAM" id="MobiDB-lite"/>
    </source>
</evidence>
<evidence type="ECO:0000313" key="3">
    <source>
        <dbReference type="Proteomes" id="UP001228049"/>
    </source>
</evidence>
<feature type="region of interest" description="Disordered" evidence="1">
    <location>
        <begin position="20"/>
        <end position="46"/>
    </location>
</feature>
<reference evidence="2" key="1">
    <citation type="submission" date="2023-04" db="EMBL/GenBank/DDBJ databases">
        <title>Chromosome-level genome of Chaenocephalus aceratus.</title>
        <authorList>
            <person name="Park H."/>
        </authorList>
    </citation>
    <scope>NUCLEOTIDE SEQUENCE</scope>
    <source>
        <strain evidence="2">DE</strain>
        <tissue evidence="2">Muscle</tissue>
    </source>
</reference>
<evidence type="ECO:0000313" key="2">
    <source>
        <dbReference type="EMBL" id="KAK1906061.1"/>
    </source>
</evidence>
<dbReference type="EMBL" id="JASDAP010000002">
    <property type="protein sequence ID" value="KAK1906061.1"/>
    <property type="molecule type" value="Genomic_DNA"/>
</dbReference>
<dbReference type="Proteomes" id="UP001228049">
    <property type="component" value="Unassembled WGS sequence"/>
</dbReference>
<dbReference type="AlphaFoldDB" id="A0AAD9CS77"/>